<dbReference type="EnsemblPlants" id="Pp3c22_13200V3.4">
    <property type="protein sequence ID" value="Pp3c22_13200V3.4"/>
    <property type="gene ID" value="Pp3c22_13200"/>
</dbReference>
<dbReference type="RefSeq" id="XP_073386270.1">
    <property type="nucleotide sequence ID" value="XM_073530169.1"/>
</dbReference>
<dbReference type="EnsemblPlants" id="Pp3c22_13200V3.2">
    <property type="protein sequence ID" value="Pp3c22_13200V3.2"/>
    <property type="gene ID" value="Pp3c22_13200"/>
</dbReference>
<dbReference type="RefSeq" id="XP_024360805.1">
    <property type="nucleotide sequence ID" value="XM_024505037.2"/>
</dbReference>
<sequence length="120" mass="13615">MAGGCTKLSCNRPNHHPNHRHSLEYNISFNRIYRATSLHGVSPFETFFVVELPNEPLDIDQPTRCPATEGCIMEDGLTWKETLAGTLYAQLSRRQWDGMKTTRESAHGPFHSRMQLSLGD</sequence>
<proteinExistence type="predicted"/>
<dbReference type="RefSeq" id="XP_024360799.1">
    <property type="nucleotide sequence ID" value="XM_024505031.2"/>
</dbReference>
<dbReference type="EMBL" id="ABEU02000022">
    <property type="protein sequence ID" value="PNR30771.1"/>
    <property type="molecule type" value="Genomic_DNA"/>
</dbReference>
<dbReference type="RefSeq" id="XP_024360806.1">
    <property type="nucleotide sequence ID" value="XM_024505038.2"/>
</dbReference>
<dbReference type="RefSeq" id="XP_024360802.1">
    <property type="nucleotide sequence ID" value="XM_024505034.2"/>
</dbReference>
<gene>
    <name evidence="2" type="primary">LOC112275067</name>
    <name evidence="1" type="ORF">PHYPA_027087</name>
</gene>
<dbReference type="RefSeq" id="XP_073386267.1">
    <property type="nucleotide sequence ID" value="XM_073530166.1"/>
</dbReference>
<dbReference type="Gramene" id="Pp3c22_13200V3.9">
    <property type="protein sequence ID" value="Pp3c22_13200V3.9"/>
    <property type="gene ID" value="Pp3c22_13200"/>
</dbReference>
<dbReference type="RefSeq" id="XP_073386269.1">
    <property type="nucleotide sequence ID" value="XM_073530168.1"/>
</dbReference>
<dbReference type="Gramene" id="Pp3c22_13200V3.1">
    <property type="protein sequence ID" value="Pp3c22_13200V3.1"/>
    <property type="gene ID" value="Pp3c22_13200"/>
</dbReference>
<dbReference type="Gramene" id="Pp3c22_13200V3.10">
    <property type="protein sequence ID" value="Pp3c22_13200V3.10"/>
    <property type="gene ID" value="Pp3c22_13200"/>
</dbReference>
<dbReference type="Gramene" id="Pp3c22_13200V3.6">
    <property type="protein sequence ID" value="Pp3c22_13200V3.6"/>
    <property type="gene ID" value="Pp3c22_13200"/>
</dbReference>
<reference evidence="2" key="3">
    <citation type="submission" date="2020-12" db="UniProtKB">
        <authorList>
            <consortium name="EnsemblPlants"/>
        </authorList>
    </citation>
    <scope>IDENTIFICATION</scope>
</reference>
<dbReference type="OrthoDB" id="1909326at2759"/>
<dbReference type="Gramene" id="Pp3c22_13200V3.8">
    <property type="protein sequence ID" value="Pp3c22_13200V3.8"/>
    <property type="gene ID" value="Pp3c22_13200"/>
</dbReference>
<dbReference type="Gramene" id="Pp3c22_13200V3.5">
    <property type="protein sequence ID" value="Pp3c22_13200V3.5"/>
    <property type="gene ID" value="Pp3c22_13200"/>
</dbReference>
<dbReference type="AlphaFoldDB" id="A0A2K1INC2"/>
<dbReference type="RefSeq" id="XP_073386271.1">
    <property type="nucleotide sequence ID" value="XM_073530170.1"/>
</dbReference>
<dbReference type="PANTHER" id="PTHR34196">
    <property type="entry name" value="OS02G0697700 PROTEIN"/>
    <property type="match status" value="1"/>
</dbReference>
<dbReference type="RefSeq" id="XP_073386266.1">
    <property type="nucleotide sequence ID" value="XM_073530165.1"/>
</dbReference>
<keyword evidence="3" id="KW-1185">Reference proteome</keyword>
<evidence type="ECO:0000313" key="1">
    <source>
        <dbReference type="EMBL" id="PNR30771.1"/>
    </source>
</evidence>
<name>A0A2K1INC2_PHYPA</name>
<dbReference type="RefSeq" id="XP_024360803.1">
    <property type="nucleotide sequence ID" value="XM_024505035.2"/>
</dbReference>
<dbReference type="GeneID" id="112275067"/>
<dbReference type="RefSeq" id="XP_024360800.1">
    <property type="nucleotide sequence ID" value="XM_024505032.2"/>
</dbReference>
<evidence type="ECO:0000313" key="2">
    <source>
        <dbReference type="EnsemblPlants" id="Pp3c22_13200V3.1"/>
    </source>
</evidence>
<dbReference type="RefSeq" id="XP_024360797.1">
    <property type="nucleotide sequence ID" value="XM_024505029.2"/>
</dbReference>
<dbReference type="RefSeq" id="XP_024360798.1">
    <property type="nucleotide sequence ID" value="XM_024505030.2"/>
</dbReference>
<dbReference type="RefSeq" id="XP_073386268.1">
    <property type="nucleotide sequence ID" value="XM_073530167.1"/>
</dbReference>
<dbReference type="EnsemblPlants" id="Pp3c22_13200V3.9">
    <property type="protein sequence ID" value="Pp3c22_13200V3.9"/>
    <property type="gene ID" value="Pp3c22_13200"/>
</dbReference>
<organism evidence="1">
    <name type="scientific">Physcomitrium patens</name>
    <name type="common">Spreading-leaved earth moss</name>
    <name type="synonym">Physcomitrella patens</name>
    <dbReference type="NCBI Taxonomy" id="3218"/>
    <lineage>
        <taxon>Eukaryota</taxon>
        <taxon>Viridiplantae</taxon>
        <taxon>Streptophyta</taxon>
        <taxon>Embryophyta</taxon>
        <taxon>Bryophyta</taxon>
        <taxon>Bryophytina</taxon>
        <taxon>Bryopsida</taxon>
        <taxon>Funariidae</taxon>
        <taxon>Funariales</taxon>
        <taxon>Funariaceae</taxon>
        <taxon>Physcomitrium</taxon>
    </lineage>
</organism>
<evidence type="ECO:0000313" key="3">
    <source>
        <dbReference type="Proteomes" id="UP000006727"/>
    </source>
</evidence>
<dbReference type="Gramene" id="Pp3c22_13200V3.7">
    <property type="protein sequence ID" value="Pp3c22_13200V3.7"/>
    <property type="gene ID" value="Pp3c22_13200"/>
</dbReference>
<dbReference type="EnsemblPlants" id="Pp3c22_13200V3.1">
    <property type="protein sequence ID" value="Pp3c22_13200V3.1"/>
    <property type="gene ID" value="Pp3c22_13200"/>
</dbReference>
<reference evidence="1 3" key="1">
    <citation type="journal article" date="2008" name="Science">
        <title>The Physcomitrella genome reveals evolutionary insights into the conquest of land by plants.</title>
        <authorList>
            <person name="Rensing S."/>
            <person name="Lang D."/>
            <person name="Zimmer A."/>
            <person name="Terry A."/>
            <person name="Salamov A."/>
            <person name="Shapiro H."/>
            <person name="Nishiyama T."/>
            <person name="Perroud P.-F."/>
            <person name="Lindquist E."/>
            <person name="Kamisugi Y."/>
            <person name="Tanahashi T."/>
            <person name="Sakakibara K."/>
            <person name="Fujita T."/>
            <person name="Oishi K."/>
            <person name="Shin-I T."/>
            <person name="Kuroki Y."/>
            <person name="Toyoda A."/>
            <person name="Suzuki Y."/>
            <person name="Hashimoto A."/>
            <person name="Yamaguchi K."/>
            <person name="Sugano A."/>
            <person name="Kohara Y."/>
            <person name="Fujiyama A."/>
            <person name="Anterola A."/>
            <person name="Aoki S."/>
            <person name="Ashton N."/>
            <person name="Barbazuk W.B."/>
            <person name="Barker E."/>
            <person name="Bennetzen J."/>
            <person name="Bezanilla M."/>
            <person name="Blankenship R."/>
            <person name="Cho S.H."/>
            <person name="Dutcher S."/>
            <person name="Estelle M."/>
            <person name="Fawcett J.A."/>
            <person name="Gundlach H."/>
            <person name="Hanada K."/>
            <person name="Heyl A."/>
            <person name="Hicks K.A."/>
            <person name="Hugh J."/>
            <person name="Lohr M."/>
            <person name="Mayer K."/>
            <person name="Melkozernov A."/>
            <person name="Murata T."/>
            <person name="Nelson D."/>
            <person name="Pils B."/>
            <person name="Prigge M."/>
            <person name="Reiss B."/>
            <person name="Renner T."/>
            <person name="Rombauts S."/>
            <person name="Rushton P."/>
            <person name="Sanderfoot A."/>
            <person name="Schween G."/>
            <person name="Shiu S.-H."/>
            <person name="Stueber K."/>
            <person name="Theodoulou F.L."/>
            <person name="Tu H."/>
            <person name="Van de Peer Y."/>
            <person name="Verrier P.J."/>
            <person name="Waters E."/>
            <person name="Wood A."/>
            <person name="Yang L."/>
            <person name="Cove D."/>
            <person name="Cuming A."/>
            <person name="Hasebe M."/>
            <person name="Lucas S."/>
            <person name="Mishler D.B."/>
            <person name="Reski R."/>
            <person name="Grigoriev I."/>
            <person name="Quatrano R.S."/>
            <person name="Boore J.L."/>
        </authorList>
    </citation>
    <scope>NUCLEOTIDE SEQUENCE [LARGE SCALE GENOMIC DNA]</scope>
    <source>
        <strain evidence="2 3">cv. Gransden 2004</strain>
    </source>
</reference>
<dbReference type="EnsemblPlants" id="Pp3c22_13200V3.6">
    <property type="protein sequence ID" value="Pp3c22_13200V3.6"/>
    <property type="gene ID" value="Pp3c22_13200"/>
</dbReference>
<dbReference type="Gramene" id="Pp3c22_13200V3.2">
    <property type="protein sequence ID" value="Pp3c22_13200V3.2"/>
    <property type="gene ID" value="Pp3c22_13200"/>
</dbReference>
<dbReference type="EnsemblPlants" id="Pp3c22_13200V3.10">
    <property type="protein sequence ID" value="Pp3c22_13200V3.10"/>
    <property type="gene ID" value="Pp3c22_13200"/>
</dbReference>
<dbReference type="PaxDb" id="3218-PP1S324_44V6.5"/>
<dbReference type="EnsemblPlants" id="Pp3c22_13200V3.8">
    <property type="protein sequence ID" value="Pp3c22_13200V3.8"/>
    <property type="gene ID" value="Pp3c22_13200"/>
</dbReference>
<dbReference type="Gramene" id="Pp3c22_13200V3.3">
    <property type="protein sequence ID" value="Pp3c22_13200V3.3"/>
    <property type="gene ID" value="Pp3c22_13200"/>
</dbReference>
<reference evidence="1 3" key="2">
    <citation type="journal article" date="2018" name="Plant J.">
        <title>The Physcomitrella patens chromosome-scale assembly reveals moss genome structure and evolution.</title>
        <authorList>
            <person name="Lang D."/>
            <person name="Ullrich K.K."/>
            <person name="Murat F."/>
            <person name="Fuchs J."/>
            <person name="Jenkins J."/>
            <person name="Haas F.B."/>
            <person name="Piednoel M."/>
            <person name="Gundlach H."/>
            <person name="Van Bel M."/>
            <person name="Meyberg R."/>
            <person name="Vives C."/>
            <person name="Morata J."/>
            <person name="Symeonidi A."/>
            <person name="Hiss M."/>
            <person name="Muchero W."/>
            <person name="Kamisugi Y."/>
            <person name="Saleh O."/>
            <person name="Blanc G."/>
            <person name="Decker E.L."/>
            <person name="van Gessel N."/>
            <person name="Grimwood J."/>
            <person name="Hayes R.D."/>
            <person name="Graham S.W."/>
            <person name="Gunter L.E."/>
            <person name="McDaniel S.F."/>
            <person name="Hoernstein S.N.W."/>
            <person name="Larsson A."/>
            <person name="Li F.W."/>
            <person name="Perroud P.F."/>
            <person name="Phillips J."/>
            <person name="Ranjan P."/>
            <person name="Rokshar D.S."/>
            <person name="Rothfels C.J."/>
            <person name="Schneider L."/>
            <person name="Shu S."/>
            <person name="Stevenson D.W."/>
            <person name="Thummler F."/>
            <person name="Tillich M."/>
            <person name="Villarreal Aguilar J.C."/>
            <person name="Widiez T."/>
            <person name="Wong G.K."/>
            <person name="Wymore A."/>
            <person name="Zhang Y."/>
            <person name="Zimmer A.D."/>
            <person name="Quatrano R.S."/>
            <person name="Mayer K.F.X."/>
            <person name="Goodstein D."/>
            <person name="Casacuberta J.M."/>
            <person name="Vandepoele K."/>
            <person name="Reski R."/>
            <person name="Cuming A.C."/>
            <person name="Tuskan G.A."/>
            <person name="Maumus F."/>
            <person name="Salse J."/>
            <person name="Schmutz J."/>
            <person name="Rensing S.A."/>
        </authorList>
    </citation>
    <scope>NUCLEOTIDE SEQUENCE [LARGE SCALE GENOMIC DNA]</scope>
    <source>
        <strain evidence="2 3">cv. Gransden 2004</strain>
    </source>
</reference>
<dbReference type="EnsemblPlants" id="Pp3c22_13200V3.7">
    <property type="protein sequence ID" value="Pp3c22_13200V3.7"/>
    <property type="gene ID" value="Pp3c22_13200"/>
</dbReference>
<protein>
    <submittedName>
        <fullName evidence="1 2">Uncharacterized protein</fullName>
    </submittedName>
</protein>
<accession>A0A2K1INC2</accession>
<dbReference type="PANTHER" id="PTHR34196:SF2">
    <property type="entry name" value="OS02G0697700 PROTEIN"/>
    <property type="match status" value="1"/>
</dbReference>
<dbReference type="EnsemblPlants" id="Pp3c22_13200V3.3">
    <property type="protein sequence ID" value="Pp3c22_13200V3.3"/>
    <property type="gene ID" value="Pp3c22_13200"/>
</dbReference>
<dbReference type="EnsemblPlants" id="Pp3c22_13200V3.5">
    <property type="protein sequence ID" value="Pp3c22_13200V3.5"/>
    <property type="gene ID" value="Pp3c22_13200"/>
</dbReference>
<dbReference type="Proteomes" id="UP000006727">
    <property type="component" value="Chromosome 22"/>
</dbReference>
<dbReference type="Gramene" id="Pp3c22_13200V3.4">
    <property type="protein sequence ID" value="Pp3c22_13200V3.4"/>
    <property type="gene ID" value="Pp3c22_13200"/>
</dbReference>